<keyword evidence="1" id="KW-0472">Membrane</keyword>
<evidence type="ECO:0000313" key="2">
    <source>
        <dbReference type="EnsemblMetazoa" id="CLYHEMP014085.1"/>
    </source>
</evidence>
<dbReference type="Proteomes" id="UP000594262">
    <property type="component" value="Unplaced"/>
</dbReference>
<reference evidence="2" key="1">
    <citation type="submission" date="2021-01" db="UniProtKB">
        <authorList>
            <consortium name="EnsemblMetazoa"/>
        </authorList>
    </citation>
    <scope>IDENTIFICATION</scope>
</reference>
<feature type="transmembrane region" description="Helical" evidence="1">
    <location>
        <begin position="94"/>
        <end position="117"/>
    </location>
</feature>
<sequence>MTADSNHQDVAILHLEGVSNSQSGATPASTTDIQPSSNIQATATRTIAVFKPPFHTKLVNQKSLRVKVYSILFLIALIVIMTGVFLGVTTKEYFIITAMVPIGVLIIVANCFCIYGYEFYLNEINERMLCRLWRPKKVPLYRVAVINGGQGRGDQPPKYEDIMLEYDDGYEIACAMLEQPPRYEEVYEISPI</sequence>
<organism evidence="2 3">
    <name type="scientific">Clytia hemisphaerica</name>
    <dbReference type="NCBI Taxonomy" id="252671"/>
    <lineage>
        <taxon>Eukaryota</taxon>
        <taxon>Metazoa</taxon>
        <taxon>Cnidaria</taxon>
        <taxon>Hydrozoa</taxon>
        <taxon>Hydroidolina</taxon>
        <taxon>Leptothecata</taxon>
        <taxon>Obeliida</taxon>
        <taxon>Clytiidae</taxon>
        <taxon>Clytia</taxon>
    </lineage>
</organism>
<accession>A0A7M5WX82</accession>
<proteinExistence type="predicted"/>
<dbReference type="AlphaFoldDB" id="A0A7M5WX82"/>
<feature type="transmembrane region" description="Helical" evidence="1">
    <location>
        <begin position="68"/>
        <end position="88"/>
    </location>
</feature>
<evidence type="ECO:0000313" key="3">
    <source>
        <dbReference type="Proteomes" id="UP000594262"/>
    </source>
</evidence>
<dbReference type="EnsemblMetazoa" id="CLYHEMT014085.1">
    <property type="protein sequence ID" value="CLYHEMP014085.1"/>
    <property type="gene ID" value="CLYHEMG014085"/>
</dbReference>
<keyword evidence="1" id="KW-1133">Transmembrane helix</keyword>
<evidence type="ECO:0000256" key="1">
    <source>
        <dbReference type="SAM" id="Phobius"/>
    </source>
</evidence>
<keyword evidence="1" id="KW-0812">Transmembrane</keyword>
<name>A0A7M5WX82_9CNID</name>
<keyword evidence="3" id="KW-1185">Reference proteome</keyword>
<protein>
    <submittedName>
        <fullName evidence="2">Uncharacterized protein</fullName>
    </submittedName>
</protein>